<comment type="catalytic activity">
    <reaction evidence="12">
        <text>ssDNA + n NTP = ssDNA/pppN(pN)n-1 hybrid + (n-1) diphosphate.</text>
        <dbReference type="EC" id="2.7.7.101"/>
    </reaction>
</comment>
<dbReference type="EMBL" id="LCAK01000003">
    <property type="protein sequence ID" value="KKR88844.1"/>
    <property type="molecule type" value="Genomic_DNA"/>
</dbReference>
<evidence type="ECO:0000256" key="8">
    <source>
        <dbReference type="ARBA" id="ARBA00022833"/>
    </source>
</evidence>
<dbReference type="InterPro" id="IPR050219">
    <property type="entry name" value="DnaG_primase"/>
</dbReference>
<comment type="caution">
    <text evidence="12">Lacks conserved residue(s) required for the propagation of feature annotation.</text>
</comment>
<evidence type="ECO:0000256" key="12">
    <source>
        <dbReference type="HAMAP-Rule" id="MF_00974"/>
    </source>
</evidence>
<dbReference type="SUPFAM" id="SSF56731">
    <property type="entry name" value="DNA primase core"/>
    <property type="match status" value="1"/>
</dbReference>
<dbReference type="Gene3D" id="3.40.1360.10">
    <property type="match status" value="1"/>
</dbReference>
<gene>
    <name evidence="12" type="primary">dnaG</name>
    <name evidence="16" type="ORF">UU38_C0003G0096</name>
</gene>
<dbReference type="GO" id="GO:0006269">
    <property type="term" value="P:DNA replication, synthesis of primer"/>
    <property type="evidence" value="ECO:0007669"/>
    <property type="project" value="UniProtKB-UniRule"/>
</dbReference>
<dbReference type="FunFam" id="3.90.580.10:FF:000001">
    <property type="entry name" value="DNA primase"/>
    <property type="match status" value="1"/>
</dbReference>
<evidence type="ECO:0000256" key="14">
    <source>
        <dbReference type="PIRSR" id="PIRSR002811-1"/>
    </source>
</evidence>
<proteinExistence type="inferred from homology"/>
<dbReference type="InterPro" id="IPR013264">
    <property type="entry name" value="DNAG_N"/>
</dbReference>
<dbReference type="EC" id="2.7.7.101" evidence="12"/>
<evidence type="ECO:0000256" key="3">
    <source>
        <dbReference type="ARBA" id="ARBA00022679"/>
    </source>
</evidence>
<dbReference type="SMART" id="SM00400">
    <property type="entry name" value="ZnF_CHCC"/>
    <property type="match status" value="1"/>
</dbReference>
<dbReference type="GO" id="GO:0005737">
    <property type="term" value="C:cytoplasm"/>
    <property type="evidence" value="ECO:0007669"/>
    <property type="project" value="TreeGrafter"/>
</dbReference>
<dbReference type="InterPro" id="IPR034151">
    <property type="entry name" value="TOPRIM_DnaG_bac"/>
</dbReference>
<evidence type="ECO:0000256" key="6">
    <source>
        <dbReference type="ARBA" id="ARBA00022723"/>
    </source>
</evidence>
<comment type="similarity">
    <text evidence="12 13">Belongs to the DnaG primase family.</text>
</comment>
<keyword evidence="3 12" id="KW-0808">Transferase</keyword>
<dbReference type="InterPro" id="IPR036977">
    <property type="entry name" value="DNA_primase_Znf_CHC2"/>
</dbReference>
<evidence type="ECO:0000256" key="10">
    <source>
        <dbReference type="ARBA" id="ARBA00023125"/>
    </source>
</evidence>
<evidence type="ECO:0000256" key="2">
    <source>
        <dbReference type="ARBA" id="ARBA00022515"/>
    </source>
</evidence>
<evidence type="ECO:0000313" key="17">
    <source>
        <dbReference type="Proteomes" id="UP000033918"/>
    </source>
</evidence>
<dbReference type="GO" id="GO:0003899">
    <property type="term" value="F:DNA-directed RNA polymerase activity"/>
    <property type="evidence" value="ECO:0007669"/>
    <property type="project" value="UniProtKB-UniRule"/>
</dbReference>
<comment type="cofactor">
    <cofactor evidence="13 14">
        <name>Zn(2+)</name>
        <dbReference type="ChEBI" id="CHEBI:29105"/>
    </cofactor>
    <text evidence="13 14">Binds 1 zinc ion per monomer.</text>
</comment>
<keyword evidence="2 12" id="KW-0639">Primosome</keyword>
<dbReference type="Pfam" id="PF08275">
    <property type="entry name" value="DNAG_N"/>
    <property type="match status" value="1"/>
</dbReference>
<dbReference type="PANTHER" id="PTHR30313">
    <property type="entry name" value="DNA PRIMASE"/>
    <property type="match status" value="1"/>
</dbReference>
<protein>
    <recommendedName>
        <fullName evidence="12 13">DNA primase</fullName>
        <ecNumber evidence="12">2.7.7.101</ecNumber>
    </recommendedName>
</protein>
<feature type="zinc finger region" description="CHC2-type" evidence="14">
    <location>
        <begin position="34"/>
        <end position="59"/>
    </location>
</feature>
<dbReference type="PROSITE" id="PS50880">
    <property type="entry name" value="TOPRIM"/>
    <property type="match status" value="1"/>
</dbReference>
<keyword evidence="7 14" id="KW-0863">Zinc-finger</keyword>
<keyword evidence="5 12" id="KW-0235">DNA replication</keyword>
<keyword evidence="9" id="KW-0460">Magnesium</keyword>
<dbReference type="Pfam" id="PF01807">
    <property type="entry name" value="Zn_ribbon_DnaG"/>
    <property type="match status" value="1"/>
</dbReference>
<dbReference type="GO" id="GO:0003677">
    <property type="term" value="F:DNA binding"/>
    <property type="evidence" value="ECO:0007669"/>
    <property type="project" value="UniProtKB-KW"/>
</dbReference>
<evidence type="ECO:0000313" key="16">
    <source>
        <dbReference type="EMBL" id="KKR88844.1"/>
    </source>
</evidence>
<dbReference type="GO" id="GO:0000428">
    <property type="term" value="C:DNA-directed RNA polymerase complex"/>
    <property type="evidence" value="ECO:0007669"/>
    <property type="project" value="UniProtKB-KW"/>
</dbReference>
<dbReference type="InterPro" id="IPR002694">
    <property type="entry name" value="Znf_CHC2"/>
</dbReference>
<evidence type="ECO:0000256" key="1">
    <source>
        <dbReference type="ARBA" id="ARBA00022478"/>
    </source>
</evidence>
<accession>A0A0G0UJ89</accession>
<evidence type="ECO:0000256" key="13">
    <source>
        <dbReference type="PIRNR" id="PIRNR002811"/>
    </source>
</evidence>
<sequence>MTPIEQIKDKIDIVEFIRSYIPLSPAGKNFKALCPFHKEKTPSFIISPERQTWHCFGSCSEGGDVFKFLMKYENLEFYEALKILAEKAGVELKKTSPMEQRQFEILYEINDAAKDFFILQLADEKNKEALEYLYDRGLKKETIEEFELGFAPQGFDQLTLVLIKKGFAVKDIERAGLNFKTEKGNYVDRFRNRIMFPIHNHFGKTIGFSGRIMPKFDTGEMGKYVNSPETPIFSKSKILYGFYASKKFIREENSAVLVEGQMDFLMAHQDGVKNTAAVSGTALTPDHLKTLRRQTENLVFCFDNDEAGFKAAERSIDLANSLDFSVKILTLDEYKDPAEVAAKKPGILANLIKKSESAMEFYFSRYLSEGKEKKDLSEFKKNLRIILEKIKNLASPIEQSHWLKELSLKTGVKEEALADEMKQLKLINRLSGLDAGQPINRQIIQLNSRRETIIQRLIGLMMVKDEWRNQMKNYLNYLPNDYLAIAESLINRTKLKDERLLNLLNLISLRSSFEFQNFEEEKINFEYQELLGHLHSEYFKEKREEMTKLLKEAEKSEDEEKISSILKEFDEISKIIHNRPTT</sequence>
<comment type="function">
    <text evidence="12 13">RNA polymerase that catalyzes the synthesis of short RNA molecules used as primers for DNA polymerase during DNA replication.</text>
</comment>
<dbReference type="InterPro" id="IPR030846">
    <property type="entry name" value="DnaG_bac"/>
</dbReference>
<keyword evidence="10 12" id="KW-0238">DNA-binding</keyword>
<keyword evidence="6 13" id="KW-0479">Metal-binding</keyword>
<comment type="caution">
    <text evidence="16">The sequence shown here is derived from an EMBL/GenBank/DDBJ whole genome shotgun (WGS) entry which is preliminary data.</text>
</comment>
<dbReference type="Gene3D" id="3.90.580.10">
    <property type="entry name" value="Zinc finger, CHC2-type domain"/>
    <property type="match status" value="1"/>
</dbReference>
<dbReference type="InterPro" id="IPR037068">
    <property type="entry name" value="DNA_primase_core_N_sf"/>
</dbReference>
<dbReference type="GO" id="GO:0008270">
    <property type="term" value="F:zinc ion binding"/>
    <property type="evidence" value="ECO:0007669"/>
    <property type="project" value="UniProtKB-KW"/>
</dbReference>
<name>A0A0G0UJ89_9BACT</name>
<keyword evidence="1 12" id="KW-0240">DNA-directed RNA polymerase</keyword>
<dbReference type="CDD" id="cd03364">
    <property type="entry name" value="TOPRIM_DnaG_primases"/>
    <property type="match status" value="1"/>
</dbReference>
<dbReference type="InterPro" id="IPR006171">
    <property type="entry name" value="TOPRIM_dom"/>
</dbReference>
<dbReference type="PIRSF" id="PIRSF002811">
    <property type="entry name" value="DnaG"/>
    <property type="match status" value="1"/>
</dbReference>
<dbReference type="Gene3D" id="3.90.980.10">
    <property type="entry name" value="DNA primase, catalytic core, N-terminal domain"/>
    <property type="match status" value="1"/>
</dbReference>
<evidence type="ECO:0000259" key="15">
    <source>
        <dbReference type="PROSITE" id="PS50880"/>
    </source>
</evidence>
<dbReference type="AlphaFoldDB" id="A0A0G0UJ89"/>
<dbReference type="PATRIC" id="fig|1619006.3.peg.385"/>
<dbReference type="SMART" id="SM00493">
    <property type="entry name" value="TOPRIM"/>
    <property type="match status" value="1"/>
</dbReference>
<dbReference type="NCBIfam" id="TIGR01391">
    <property type="entry name" value="dnaG"/>
    <property type="match status" value="1"/>
</dbReference>
<evidence type="ECO:0000256" key="5">
    <source>
        <dbReference type="ARBA" id="ARBA00022705"/>
    </source>
</evidence>
<evidence type="ECO:0000256" key="11">
    <source>
        <dbReference type="ARBA" id="ARBA00023163"/>
    </source>
</evidence>
<keyword evidence="8 13" id="KW-0862">Zinc</keyword>
<dbReference type="GO" id="GO:1990077">
    <property type="term" value="C:primosome complex"/>
    <property type="evidence" value="ECO:0007669"/>
    <property type="project" value="UniProtKB-KW"/>
</dbReference>
<keyword evidence="11 12" id="KW-0804">Transcription</keyword>
<reference evidence="16 17" key="1">
    <citation type="journal article" date="2015" name="Nature">
        <title>rRNA introns, odd ribosomes, and small enigmatic genomes across a large radiation of phyla.</title>
        <authorList>
            <person name="Brown C.T."/>
            <person name="Hug L.A."/>
            <person name="Thomas B.C."/>
            <person name="Sharon I."/>
            <person name="Castelle C.J."/>
            <person name="Singh A."/>
            <person name="Wilkins M.J."/>
            <person name="Williams K.H."/>
            <person name="Banfield J.F."/>
        </authorList>
    </citation>
    <scope>NUCLEOTIDE SEQUENCE [LARGE SCALE GENOMIC DNA]</scope>
</reference>
<dbReference type="Pfam" id="PF13155">
    <property type="entry name" value="Toprim_2"/>
    <property type="match status" value="1"/>
</dbReference>
<dbReference type="PANTHER" id="PTHR30313:SF2">
    <property type="entry name" value="DNA PRIMASE"/>
    <property type="match status" value="1"/>
</dbReference>
<dbReference type="HAMAP" id="MF_00974">
    <property type="entry name" value="DNA_primase_DnaG"/>
    <property type="match status" value="1"/>
</dbReference>
<dbReference type="FunFam" id="3.90.980.10:FF:000001">
    <property type="entry name" value="DNA primase"/>
    <property type="match status" value="1"/>
</dbReference>
<keyword evidence="4 12" id="KW-0548">Nucleotidyltransferase</keyword>
<evidence type="ECO:0000256" key="7">
    <source>
        <dbReference type="ARBA" id="ARBA00022771"/>
    </source>
</evidence>
<dbReference type="InterPro" id="IPR006295">
    <property type="entry name" value="DNA_primase_DnaG"/>
</dbReference>
<organism evidence="16 17">
    <name type="scientific">Candidatus Wolfebacteria bacterium GW2011_GWB1_41_12</name>
    <dbReference type="NCBI Taxonomy" id="1619006"/>
    <lineage>
        <taxon>Bacteria</taxon>
        <taxon>Candidatus Wolfeibacteriota</taxon>
    </lineage>
</organism>
<evidence type="ECO:0000256" key="4">
    <source>
        <dbReference type="ARBA" id="ARBA00022695"/>
    </source>
</evidence>
<feature type="domain" description="Toprim" evidence="15">
    <location>
        <begin position="253"/>
        <end position="334"/>
    </location>
</feature>
<evidence type="ECO:0000256" key="9">
    <source>
        <dbReference type="ARBA" id="ARBA00022842"/>
    </source>
</evidence>
<dbReference type="Proteomes" id="UP000033918">
    <property type="component" value="Unassembled WGS sequence"/>
</dbReference>
<comment type="subunit">
    <text evidence="12">Monomer. Interacts with DnaB.</text>
</comment>
<dbReference type="SUPFAM" id="SSF57783">
    <property type="entry name" value="Zinc beta-ribbon"/>
    <property type="match status" value="1"/>
</dbReference>